<feature type="signal peptide" evidence="2">
    <location>
        <begin position="1"/>
        <end position="23"/>
    </location>
</feature>
<protein>
    <submittedName>
        <fullName evidence="3">Uncharacterized protein</fullName>
    </submittedName>
</protein>
<feature type="region of interest" description="Disordered" evidence="1">
    <location>
        <begin position="45"/>
        <end position="69"/>
    </location>
</feature>
<reference evidence="3 4" key="1">
    <citation type="journal article" date="2023" name="Int. J. Syst. Evol. Microbiol.">
        <title>Physiological and genomic analyses of cobalamin (vitamin B12)-auxotrophy of Lysobacter auxotrophicus sp. nov., a methionine-auxotrophic chitinolytic bacterium isolated from chitin-treated soil.</title>
        <authorList>
            <person name="Saito A."/>
            <person name="Dohra H."/>
            <person name="Hamada M."/>
            <person name="Moriuchi R."/>
            <person name="Kotsuchibashi Y."/>
            <person name="Mori K."/>
        </authorList>
    </citation>
    <scope>NUCLEOTIDE SEQUENCE [LARGE SCALE GENOMIC DNA]</scope>
    <source>
        <strain evidence="3 4">5-21a</strain>
    </source>
</reference>
<evidence type="ECO:0000313" key="3">
    <source>
        <dbReference type="EMBL" id="BDU14986.1"/>
    </source>
</evidence>
<sequence>MKRDAIRAVFVSLALLASTAAMAQDEADPPALDLTVPAERIHFPSTDPGVDYRNAPPGAWQPITPEDAAKSADNDWQVHGAVEAGIGYSKRAGNSNWQAANINLDKTYTDDDGDTKHVNIDINVGRSDGAVFGPGAVYGPGYYGPAPAAPVRGRAPFVR</sequence>
<evidence type="ECO:0000256" key="2">
    <source>
        <dbReference type="SAM" id="SignalP"/>
    </source>
</evidence>
<proteinExistence type="predicted"/>
<accession>A0ABN6UF63</accession>
<keyword evidence="2" id="KW-0732">Signal</keyword>
<evidence type="ECO:0000313" key="4">
    <source>
        <dbReference type="Proteomes" id="UP001317822"/>
    </source>
</evidence>
<gene>
    <name evidence="3" type="ORF">LA521A_01870</name>
</gene>
<dbReference type="RefSeq" id="WP_281780530.1">
    <property type="nucleotide sequence ID" value="NZ_AP027041.1"/>
</dbReference>
<evidence type="ECO:0000256" key="1">
    <source>
        <dbReference type="SAM" id="MobiDB-lite"/>
    </source>
</evidence>
<name>A0ABN6UF63_9GAMM</name>
<keyword evidence="4" id="KW-1185">Reference proteome</keyword>
<dbReference type="EMBL" id="AP027041">
    <property type="protein sequence ID" value="BDU14986.1"/>
    <property type="molecule type" value="Genomic_DNA"/>
</dbReference>
<organism evidence="3 4">
    <name type="scientific">Lysobacter auxotrophicus</name>
    <dbReference type="NCBI Taxonomy" id="2992573"/>
    <lineage>
        <taxon>Bacteria</taxon>
        <taxon>Pseudomonadati</taxon>
        <taxon>Pseudomonadota</taxon>
        <taxon>Gammaproteobacteria</taxon>
        <taxon>Lysobacterales</taxon>
        <taxon>Lysobacteraceae</taxon>
        <taxon>Lysobacter</taxon>
    </lineage>
</organism>
<feature type="chain" id="PRO_5046849921" evidence="2">
    <location>
        <begin position="24"/>
        <end position="159"/>
    </location>
</feature>
<dbReference type="Proteomes" id="UP001317822">
    <property type="component" value="Chromosome"/>
</dbReference>